<sequence>MPGFQELQTVINEHPRSTLLFDIGDCYISQNTIVIRTISNQKFFNKSAHSSTIPCPRPESQKSDPQTWSSMLYRSWSYDLRNAIGSLRFVPPRTCRVVHAH</sequence>
<gene>
    <name evidence="1" type="ORF">E1B28_013515</name>
</gene>
<dbReference type="Proteomes" id="UP001049176">
    <property type="component" value="Chromosome 9"/>
</dbReference>
<reference evidence="1" key="1">
    <citation type="journal article" date="2021" name="Genome Biol. Evol.">
        <title>The assembled and annotated genome of the fairy-ring fungus Marasmius oreades.</title>
        <authorList>
            <person name="Hiltunen M."/>
            <person name="Ament-Velasquez S.L."/>
            <person name="Johannesson H."/>
        </authorList>
    </citation>
    <scope>NUCLEOTIDE SEQUENCE</scope>
    <source>
        <strain evidence="1">03SP1</strain>
    </source>
</reference>
<dbReference type="EMBL" id="CM032189">
    <property type="protein sequence ID" value="KAG7087560.1"/>
    <property type="molecule type" value="Genomic_DNA"/>
</dbReference>
<dbReference type="GeneID" id="66082590"/>
<accession>A0A9P7UN34</accession>
<evidence type="ECO:0000313" key="1">
    <source>
        <dbReference type="EMBL" id="KAG7087560.1"/>
    </source>
</evidence>
<organism evidence="1 2">
    <name type="scientific">Marasmius oreades</name>
    <name type="common">fairy-ring Marasmius</name>
    <dbReference type="NCBI Taxonomy" id="181124"/>
    <lineage>
        <taxon>Eukaryota</taxon>
        <taxon>Fungi</taxon>
        <taxon>Dikarya</taxon>
        <taxon>Basidiomycota</taxon>
        <taxon>Agaricomycotina</taxon>
        <taxon>Agaricomycetes</taxon>
        <taxon>Agaricomycetidae</taxon>
        <taxon>Agaricales</taxon>
        <taxon>Marasmiineae</taxon>
        <taxon>Marasmiaceae</taxon>
        <taxon>Marasmius</taxon>
    </lineage>
</organism>
<evidence type="ECO:0000313" key="2">
    <source>
        <dbReference type="Proteomes" id="UP001049176"/>
    </source>
</evidence>
<dbReference type="AlphaFoldDB" id="A0A9P7UN34"/>
<comment type="caution">
    <text evidence="1">The sequence shown here is derived from an EMBL/GenBank/DDBJ whole genome shotgun (WGS) entry which is preliminary data.</text>
</comment>
<dbReference type="KEGG" id="more:E1B28_013515"/>
<keyword evidence="2" id="KW-1185">Reference proteome</keyword>
<proteinExistence type="predicted"/>
<name>A0A9P7UN34_9AGAR</name>
<dbReference type="RefSeq" id="XP_043004031.1">
    <property type="nucleotide sequence ID" value="XM_043158677.1"/>
</dbReference>
<protein>
    <submittedName>
        <fullName evidence="1">Uncharacterized protein</fullName>
    </submittedName>
</protein>